<accession>A0A1L3GHF9</accession>
<dbReference type="InterPro" id="IPR007922">
    <property type="entry name" value="DciA-like"/>
</dbReference>
<reference evidence="2 3" key="1">
    <citation type="journal article" date="2017" name="Genome Announc.">
        <title>Complete Genome Sequences of Two Acetylene-Fermenting Pelobacter acetylenicus Strains.</title>
        <authorList>
            <person name="Sutton J.M."/>
            <person name="Baesman S.M."/>
            <person name="Fierst J.L."/>
            <person name="Poret-Peterson A.T."/>
            <person name="Oremland R.S."/>
            <person name="Dunlap D.S."/>
            <person name="Akob D.M."/>
        </authorList>
    </citation>
    <scope>NUCLEOTIDE SEQUENCE [LARGE SCALE GENOMIC DNA]</scope>
    <source>
        <strain evidence="2 3">DSM 3247</strain>
    </source>
</reference>
<dbReference type="AlphaFoldDB" id="A0A1L3GHF9"/>
<feature type="compositionally biased region" description="Basic residues" evidence="1">
    <location>
        <begin position="11"/>
        <end position="21"/>
    </location>
</feature>
<feature type="region of interest" description="Disordered" evidence="1">
    <location>
        <begin position="134"/>
        <end position="157"/>
    </location>
</feature>
<name>A0A1L3GHF9_SYNAC</name>
<protein>
    <recommendedName>
        <fullName evidence="4">DUF721 domain-containing protein</fullName>
    </recommendedName>
</protein>
<proteinExistence type="predicted"/>
<dbReference type="KEGG" id="pace:A6070_04165"/>
<feature type="compositionally biased region" description="Polar residues" evidence="1">
    <location>
        <begin position="22"/>
        <end position="32"/>
    </location>
</feature>
<keyword evidence="3" id="KW-1185">Reference proteome</keyword>
<gene>
    <name evidence="2" type="ORF">A7E75_10160</name>
</gene>
<feature type="region of interest" description="Disordered" evidence="1">
    <location>
        <begin position="1"/>
        <end position="32"/>
    </location>
</feature>
<evidence type="ECO:0008006" key="4">
    <source>
        <dbReference type="Google" id="ProtNLM"/>
    </source>
</evidence>
<sequence length="199" mass="23361">MDPSGNGLPRSRQRRHNRSGPHSRTESIAMSSSRNRIDGIQRVLQQWLAGRGMDEKFGRYRVWQLWEEAVGPQIAARARPIRLRGTTLEVRVDHPIWMQQLQLLKPRILSRLNAQLGDHRIDDLYLRHGRPNEVAADVQPDPLPPQWQDQPLTEEERRQIEHKVATVADPELRRHLRHLMEMQCRLDKARGERQDKPSR</sequence>
<evidence type="ECO:0000256" key="1">
    <source>
        <dbReference type="SAM" id="MobiDB-lite"/>
    </source>
</evidence>
<dbReference type="PANTHER" id="PTHR36456:SF1">
    <property type="entry name" value="UPF0232 PROTEIN SCO3875"/>
    <property type="match status" value="1"/>
</dbReference>
<organism evidence="2 3">
    <name type="scientific">Syntrophotalea acetylenica</name>
    <name type="common">Pelobacter acetylenicus</name>
    <dbReference type="NCBI Taxonomy" id="29542"/>
    <lineage>
        <taxon>Bacteria</taxon>
        <taxon>Pseudomonadati</taxon>
        <taxon>Thermodesulfobacteriota</taxon>
        <taxon>Desulfuromonadia</taxon>
        <taxon>Desulfuromonadales</taxon>
        <taxon>Syntrophotaleaceae</taxon>
        <taxon>Syntrophotalea</taxon>
    </lineage>
</organism>
<dbReference type="PANTHER" id="PTHR36456">
    <property type="entry name" value="UPF0232 PROTEIN SCO3875"/>
    <property type="match status" value="1"/>
</dbReference>
<dbReference type="Proteomes" id="UP000182264">
    <property type="component" value="Chromosome"/>
</dbReference>
<dbReference type="Pfam" id="PF05258">
    <property type="entry name" value="DciA"/>
    <property type="match status" value="1"/>
</dbReference>
<evidence type="ECO:0000313" key="2">
    <source>
        <dbReference type="EMBL" id="APG25340.1"/>
    </source>
</evidence>
<evidence type="ECO:0000313" key="3">
    <source>
        <dbReference type="Proteomes" id="UP000182264"/>
    </source>
</evidence>
<dbReference type="STRING" id="29542.A6070_04165"/>
<dbReference type="EMBL" id="CP015518">
    <property type="protein sequence ID" value="APG25340.1"/>
    <property type="molecule type" value="Genomic_DNA"/>
</dbReference>